<proteinExistence type="predicted"/>
<organism evidence="4 5">
    <name type="scientific">Brevirhabdus pacifica</name>
    <dbReference type="NCBI Taxonomy" id="1267768"/>
    <lineage>
        <taxon>Bacteria</taxon>
        <taxon>Pseudomonadati</taxon>
        <taxon>Pseudomonadota</taxon>
        <taxon>Alphaproteobacteria</taxon>
        <taxon>Rhodobacterales</taxon>
        <taxon>Paracoccaceae</taxon>
        <taxon>Brevirhabdus</taxon>
    </lineage>
</organism>
<dbReference type="CDD" id="cd06558">
    <property type="entry name" value="crotonase-like"/>
    <property type="match status" value="1"/>
</dbReference>
<dbReference type="InterPro" id="IPR045004">
    <property type="entry name" value="ECH_dom"/>
</dbReference>
<name>A0A1U7DLE5_9RHOB</name>
<sequence length="364" mass="39953">MSDDDIHIRRQGRIGRITLNRPKALNALSYAMCLAIEEALLAWRDDPEVALVVIDAEGDRAFCAGGDIQQMYETGRAGDYEYGRRFWRDEYRLNALIHHYPKPYVALMQGFTMGGGVGVSCHGSHRVVCTGSRIAMPECTIGLVPDVGGSLLLAQAPGHAGIYLGTTGTRMTPGDAIYAGFADYFVPREAWPALIEELAATGDPECVDRAAQPVPEGEEAGTLEVRQTLIDAHFDGFGLGDIWRSLSAPARTVAAGDPRDEEFRAETRKALSRASPLAAASTVEIIHRLAGVEDIARALELEYRFTWRSMEQGDFLEGIRAAIIEKDRNPQWRHPGPDKVPTVDVSRMLMPLGAEKLSFEREAT</sequence>
<accession>A0A2M9DBH3</accession>
<comment type="catalytic activity">
    <reaction evidence="1">
        <text>3-hydroxy-2-methylpropanoyl-CoA + H2O = 3-hydroxy-2-methylpropanoate + CoA + H(+)</text>
        <dbReference type="Rhea" id="RHEA:20888"/>
        <dbReference type="ChEBI" id="CHEBI:11805"/>
        <dbReference type="ChEBI" id="CHEBI:15377"/>
        <dbReference type="ChEBI" id="CHEBI:15378"/>
        <dbReference type="ChEBI" id="CHEBI:57287"/>
        <dbReference type="ChEBI" id="CHEBI:57340"/>
        <dbReference type="EC" id="3.1.2.4"/>
    </reaction>
</comment>
<keyword evidence="3" id="KW-0378">Hydrolase</keyword>
<dbReference type="PANTHER" id="PTHR43176">
    <property type="entry name" value="3-HYDROXYISOBUTYRYL-COA HYDROLASE-RELATED"/>
    <property type="match status" value="1"/>
</dbReference>
<evidence type="ECO:0000313" key="5">
    <source>
        <dbReference type="Proteomes" id="UP000187266"/>
    </source>
</evidence>
<dbReference type="SUPFAM" id="SSF52096">
    <property type="entry name" value="ClpP/crotonase"/>
    <property type="match status" value="1"/>
</dbReference>
<gene>
    <name evidence="4" type="ORF">BV394_14140</name>
</gene>
<reference evidence="4 5" key="1">
    <citation type="submission" date="2017-01" db="EMBL/GenBank/DDBJ databases">
        <title>Genomic analysis of Xuhuaishuia manganoxidans DY6-4.</title>
        <authorList>
            <person name="Wang X."/>
        </authorList>
    </citation>
    <scope>NUCLEOTIDE SEQUENCE [LARGE SCALE GENOMIC DNA]</scope>
    <source>
        <strain evidence="4 5">DY6-4</strain>
    </source>
</reference>
<dbReference type="Gene3D" id="3.90.226.10">
    <property type="entry name" value="2-enoyl-CoA Hydratase, Chain A, domain 1"/>
    <property type="match status" value="1"/>
</dbReference>
<dbReference type="RefSeq" id="WP_076980730.1">
    <property type="nucleotide sequence ID" value="NZ_CP019124.1"/>
</dbReference>
<dbReference type="STRING" id="1267768.BV394_14140"/>
<dbReference type="PANTHER" id="PTHR43176:SF3">
    <property type="entry name" value="3-HYDROXYISOBUTYRYL-COA HYDROLASE, MITOCHONDRIAL"/>
    <property type="match status" value="1"/>
</dbReference>
<evidence type="ECO:0000256" key="2">
    <source>
        <dbReference type="ARBA" id="ARBA00011915"/>
    </source>
</evidence>
<dbReference type="GO" id="GO:0003860">
    <property type="term" value="F:3-hydroxyisobutyryl-CoA hydrolase activity"/>
    <property type="evidence" value="ECO:0007669"/>
    <property type="project" value="UniProtKB-EC"/>
</dbReference>
<dbReference type="Pfam" id="PF16113">
    <property type="entry name" value="ECH_2"/>
    <property type="match status" value="1"/>
</dbReference>
<evidence type="ECO:0000256" key="1">
    <source>
        <dbReference type="ARBA" id="ARBA00001709"/>
    </source>
</evidence>
<dbReference type="InterPro" id="IPR029045">
    <property type="entry name" value="ClpP/crotonase-like_dom_sf"/>
</dbReference>
<protein>
    <recommendedName>
        <fullName evidence="2">3-hydroxyisobutyryl-CoA hydrolase</fullName>
        <ecNumber evidence="2">3.1.2.4</ecNumber>
    </recommendedName>
</protein>
<dbReference type="Proteomes" id="UP000187266">
    <property type="component" value="Chromosome"/>
</dbReference>
<dbReference type="NCBIfam" id="NF004127">
    <property type="entry name" value="PRK05617.1"/>
    <property type="match status" value="1"/>
</dbReference>
<dbReference type="AlphaFoldDB" id="A0A1U7DLE5"/>
<evidence type="ECO:0000256" key="3">
    <source>
        <dbReference type="ARBA" id="ARBA00022801"/>
    </source>
</evidence>
<dbReference type="InterPro" id="IPR032259">
    <property type="entry name" value="HIBYL-CoA-H"/>
</dbReference>
<keyword evidence="5" id="KW-1185">Reference proteome</keyword>
<dbReference type="GO" id="GO:0006574">
    <property type="term" value="P:L-valine catabolic process"/>
    <property type="evidence" value="ECO:0007669"/>
    <property type="project" value="TreeGrafter"/>
</dbReference>
<dbReference type="EMBL" id="CP019124">
    <property type="protein sequence ID" value="APX90713.1"/>
    <property type="molecule type" value="Genomic_DNA"/>
</dbReference>
<dbReference type="EC" id="3.1.2.4" evidence="2"/>
<accession>A0A1U7DLE5</accession>
<dbReference type="GO" id="GO:0005829">
    <property type="term" value="C:cytosol"/>
    <property type="evidence" value="ECO:0007669"/>
    <property type="project" value="TreeGrafter"/>
</dbReference>
<dbReference type="OrthoDB" id="9790967at2"/>
<evidence type="ECO:0000313" key="4">
    <source>
        <dbReference type="EMBL" id="APX90713.1"/>
    </source>
</evidence>